<dbReference type="GO" id="GO:0030246">
    <property type="term" value="F:carbohydrate binding"/>
    <property type="evidence" value="ECO:0007669"/>
    <property type="project" value="InterPro"/>
</dbReference>
<evidence type="ECO:0000259" key="5">
    <source>
        <dbReference type="PROSITE" id="PS51175"/>
    </source>
</evidence>
<gene>
    <name evidence="6" type="ORF">KDK95_32155</name>
</gene>
<dbReference type="GO" id="GO:0005975">
    <property type="term" value="P:carbohydrate metabolic process"/>
    <property type="evidence" value="ECO:0007669"/>
    <property type="project" value="InterPro"/>
</dbReference>
<dbReference type="InterPro" id="IPR013785">
    <property type="entry name" value="Aldolase_TIM"/>
</dbReference>
<dbReference type="InterPro" id="IPR006311">
    <property type="entry name" value="TAT_signal"/>
</dbReference>
<comment type="caution">
    <text evidence="6">The sequence shown here is derived from an EMBL/GenBank/DDBJ whole genome shotgun (WGS) entry which is preliminary data.</text>
</comment>
<dbReference type="GO" id="GO:0004553">
    <property type="term" value="F:hydrolase activity, hydrolyzing O-glycosyl compounds"/>
    <property type="evidence" value="ECO:0007669"/>
    <property type="project" value="InterPro"/>
</dbReference>
<dbReference type="Gene3D" id="3.20.20.70">
    <property type="entry name" value="Aldolase class I"/>
    <property type="match status" value="1"/>
</dbReference>
<dbReference type="InterPro" id="IPR008979">
    <property type="entry name" value="Galactose-bd-like_sf"/>
</dbReference>
<keyword evidence="4" id="KW-0326">Glycosidase</keyword>
<accession>A0A941EGF5</accession>
<dbReference type="Gene3D" id="2.60.120.260">
    <property type="entry name" value="Galactose-binding domain-like"/>
    <property type="match status" value="1"/>
</dbReference>
<evidence type="ECO:0000256" key="2">
    <source>
        <dbReference type="ARBA" id="ARBA00022729"/>
    </source>
</evidence>
<dbReference type="InterPro" id="IPR005084">
    <property type="entry name" value="CBM6"/>
</dbReference>
<organism evidence="6 7">
    <name type="scientific">Actinospica acidithermotolerans</name>
    <dbReference type="NCBI Taxonomy" id="2828514"/>
    <lineage>
        <taxon>Bacteria</taxon>
        <taxon>Bacillati</taxon>
        <taxon>Actinomycetota</taxon>
        <taxon>Actinomycetes</taxon>
        <taxon>Catenulisporales</taxon>
        <taxon>Actinospicaceae</taxon>
        <taxon>Actinospica</taxon>
    </lineage>
</organism>
<dbReference type="InterPro" id="IPR002241">
    <property type="entry name" value="Glyco_hydro_27"/>
</dbReference>
<dbReference type="SUPFAM" id="SSF51011">
    <property type="entry name" value="Glycosyl hydrolase domain"/>
    <property type="match status" value="1"/>
</dbReference>
<dbReference type="Gene3D" id="2.60.40.1180">
    <property type="entry name" value="Golgi alpha-mannosidase II"/>
    <property type="match status" value="1"/>
</dbReference>
<dbReference type="Gene3D" id="2.60.40.10">
    <property type="entry name" value="Immunoglobulins"/>
    <property type="match status" value="1"/>
</dbReference>
<dbReference type="CDD" id="cd00102">
    <property type="entry name" value="IPT"/>
    <property type="match status" value="1"/>
</dbReference>
<dbReference type="InterPro" id="IPR013780">
    <property type="entry name" value="Glyco_hydro_b"/>
</dbReference>
<dbReference type="SUPFAM" id="SSF81296">
    <property type="entry name" value="E set domains"/>
    <property type="match status" value="1"/>
</dbReference>
<dbReference type="RefSeq" id="WP_212522121.1">
    <property type="nucleotide sequence ID" value="NZ_JAGSOH010000174.1"/>
</dbReference>
<dbReference type="PANTHER" id="PTHR11452:SF33">
    <property type="entry name" value="ALPHA-GALACTOSIDASE 2"/>
    <property type="match status" value="1"/>
</dbReference>
<dbReference type="PANTHER" id="PTHR11452">
    <property type="entry name" value="ALPHA-GALACTOSIDASE/ALPHA-N-ACETYLGALACTOSAMINIDASE"/>
    <property type="match status" value="1"/>
</dbReference>
<dbReference type="Pfam" id="PF03422">
    <property type="entry name" value="CBM_6"/>
    <property type="match status" value="1"/>
</dbReference>
<dbReference type="CDD" id="cd04083">
    <property type="entry name" value="CBM35_Lmo2446-like"/>
    <property type="match status" value="1"/>
</dbReference>
<feature type="domain" description="CBM6" evidence="5">
    <location>
        <begin position="490"/>
        <end position="624"/>
    </location>
</feature>
<dbReference type="SUPFAM" id="SSF51445">
    <property type="entry name" value="(Trans)glycosidases"/>
    <property type="match status" value="1"/>
</dbReference>
<dbReference type="InterPro" id="IPR017853">
    <property type="entry name" value="GH"/>
</dbReference>
<dbReference type="AlphaFoldDB" id="A0A941EGF5"/>
<dbReference type="InterPro" id="IPR041233">
    <property type="entry name" value="Melibiase_C"/>
</dbReference>
<keyword evidence="2" id="KW-0732">Signal</keyword>
<sequence length="731" mass="77611">MNISRRALLRGSGVAAAGTLTALAIGGRRPAVPLNVALAAATLPVTSRNSVYTRSGPGPQYWSPYSWNYTNNATLTESVWQQNITWVADNLAPYGYTMCCTDGWVDYTQTTNSNGYITSYSDAWTHDWAYYVSYLGSLGMKLGVYYNPLWVAASAVKDTSITVVGTSIPVADIVTSGDVLNSDDEIYWVNVAANGAKEYVQGYVNYFKNLGVAFLRTDFWSWYESGYDANIGTVGVDHGSADYATALSWVDEAAGDGIEISVVMPNLFNNAANEILYGDSVRIDADMTTGSWSWLSGGRQTWQNDWSQWYNPFCGFTGWAHLSGRTGLILDGDFLAMSTFSDTAEKQTAINLFTIAGSQLAITDRVDTIGGDIDLWQNSAVLGLRRQGLVGKPYFYNSDMYSSDSGSRDTERWAGQLPDGSWVVALFNRNDSSTVTKTISFSGDLGISGTATVYDLWNATTSTAQTQISTALSPHASQLVRVVPNGRTVNTYQAAFANWGGGAMFNNNHTGYAAMGFVDNLQAANAGASVTFAVDAPTAGTYTITYRYANGSGSTSTMTVGVGDEPGNVVMSPVTVNFPSLDTAWTTWGSVTGTVTLTGGTNLITVARTSTDAGAINLNYITVNNMPSTPTISSISASSAAAGAKVTITGTHFGATQAGRYVTFSDNGINWGAPVDQALFTIDSWSDTSITFTVPEPSGPGNEWAVAAGTTATVTVTNSAGTSNSVSLTIA</sequence>
<dbReference type="PROSITE" id="PS51318">
    <property type="entry name" value="TAT"/>
    <property type="match status" value="1"/>
</dbReference>
<protein>
    <submittedName>
        <fullName evidence="6">Carbohydrate-binding protein</fullName>
    </submittedName>
</protein>
<dbReference type="Pfam" id="PF01833">
    <property type="entry name" value="TIG"/>
    <property type="match status" value="1"/>
</dbReference>
<dbReference type="Pfam" id="PF17801">
    <property type="entry name" value="Melibiase_C"/>
    <property type="match status" value="1"/>
</dbReference>
<name>A0A941EGF5_9ACTN</name>
<evidence type="ECO:0000256" key="4">
    <source>
        <dbReference type="ARBA" id="ARBA00023295"/>
    </source>
</evidence>
<evidence type="ECO:0000313" key="6">
    <source>
        <dbReference type="EMBL" id="MBR7831002.1"/>
    </source>
</evidence>
<keyword evidence="3" id="KW-0378">Hydrolase</keyword>
<evidence type="ECO:0000256" key="3">
    <source>
        <dbReference type="ARBA" id="ARBA00022801"/>
    </source>
</evidence>
<dbReference type="EMBL" id="JAGSOH010000174">
    <property type="protein sequence ID" value="MBR7831002.1"/>
    <property type="molecule type" value="Genomic_DNA"/>
</dbReference>
<evidence type="ECO:0000313" key="7">
    <source>
        <dbReference type="Proteomes" id="UP000676325"/>
    </source>
</evidence>
<reference evidence="6" key="1">
    <citation type="submission" date="2021-04" db="EMBL/GenBank/DDBJ databases">
        <title>Genome based classification of Actinospica acidithermotolerans sp. nov., an actinobacterium isolated from an Indonesian hot spring.</title>
        <authorList>
            <person name="Kusuma A.B."/>
            <person name="Putra K.E."/>
            <person name="Nafisah S."/>
            <person name="Loh J."/>
            <person name="Nouioui I."/>
            <person name="Goodfellow M."/>
        </authorList>
    </citation>
    <scope>NUCLEOTIDE SEQUENCE</scope>
    <source>
        <strain evidence="6">MGRD01-02</strain>
    </source>
</reference>
<evidence type="ECO:0000256" key="1">
    <source>
        <dbReference type="ARBA" id="ARBA00009743"/>
    </source>
</evidence>
<dbReference type="PROSITE" id="PS51175">
    <property type="entry name" value="CBM6"/>
    <property type="match status" value="1"/>
</dbReference>
<dbReference type="SUPFAM" id="SSF49785">
    <property type="entry name" value="Galactose-binding domain-like"/>
    <property type="match status" value="1"/>
</dbReference>
<keyword evidence="7" id="KW-1185">Reference proteome</keyword>
<comment type="similarity">
    <text evidence="1">Belongs to the glycosyl hydrolase 27 family.</text>
</comment>
<dbReference type="InterPro" id="IPR002909">
    <property type="entry name" value="IPT_dom"/>
</dbReference>
<dbReference type="InterPro" id="IPR014756">
    <property type="entry name" value="Ig_E-set"/>
</dbReference>
<dbReference type="Proteomes" id="UP000676325">
    <property type="component" value="Unassembled WGS sequence"/>
</dbReference>
<proteinExistence type="inferred from homology"/>
<dbReference type="InterPro" id="IPR013783">
    <property type="entry name" value="Ig-like_fold"/>
</dbReference>